<protein>
    <submittedName>
        <fullName evidence="2">Ethylene-responsive transcription factor 4-like</fullName>
    </submittedName>
</protein>
<feature type="transmembrane region" description="Helical" evidence="1">
    <location>
        <begin position="12"/>
        <end position="35"/>
    </location>
</feature>
<sequence length="71" mass="7990">MDYSNHHLLSFSVFFLLTDDLHVWLFWAACIVVYLSKRLVGGVGGSFSNLPLLSPLPPSLFPGRAIRFHCL</sequence>
<reference evidence="2" key="1">
    <citation type="submission" date="2018-02" db="EMBL/GenBank/DDBJ databases">
        <title>Rhizophora mucronata_Transcriptome.</title>
        <authorList>
            <person name="Meera S.P."/>
            <person name="Sreeshan A."/>
            <person name="Augustine A."/>
        </authorList>
    </citation>
    <scope>NUCLEOTIDE SEQUENCE</scope>
    <source>
        <tissue evidence="2">Leaf</tissue>
    </source>
</reference>
<proteinExistence type="predicted"/>
<organism evidence="2">
    <name type="scientific">Rhizophora mucronata</name>
    <name type="common">Asiatic mangrove</name>
    <dbReference type="NCBI Taxonomy" id="61149"/>
    <lineage>
        <taxon>Eukaryota</taxon>
        <taxon>Viridiplantae</taxon>
        <taxon>Streptophyta</taxon>
        <taxon>Embryophyta</taxon>
        <taxon>Tracheophyta</taxon>
        <taxon>Spermatophyta</taxon>
        <taxon>Magnoliopsida</taxon>
        <taxon>eudicotyledons</taxon>
        <taxon>Gunneridae</taxon>
        <taxon>Pentapetalae</taxon>
        <taxon>rosids</taxon>
        <taxon>fabids</taxon>
        <taxon>Malpighiales</taxon>
        <taxon>Rhizophoraceae</taxon>
        <taxon>Rhizophora</taxon>
    </lineage>
</organism>
<evidence type="ECO:0000256" key="1">
    <source>
        <dbReference type="SAM" id="Phobius"/>
    </source>
</evidence>
<keyword evidence="1" id="KW-0812">Transmembrane</keyword>
<name>A0A2P2LY36_RHIMU</name>
<accession>A0A2P2LY36</accession>
<dbReference type="AlphaFoldDB" id="A0A2P2LY36"/>
<dbReference type="EMBL" id="GGEC01042393">
    <property type="protein sequence ID" value="MBX22877.1"/>
    <property type="molecule type" value="Transcribed_RNA"/>
</dbReference>
<keyword evidence="1" id="KW-0472">Membrane</keyword>
<evidence type="ECO:0000313" key="2">
    <source>
        <dbReference type="EMBL" id="MBX22877.1"/>
    </source>
</evidence>
<keyword evidence="1" id="KW-1133">Transmembrane helix</keyword>